<name>A0A8S1UR34_PAROT</name>
<dbReference type="Proteomes" id="UP000683925">
    <property type="component" value="Unassembled WGS sequence"/>
</dbReference>
<dbReference type="AlphaFoldDB" id="A0A8S1UR34"/>
<reference evidence="1" key="1">
    <citation type="submission" date="2021-01" db="EMBL/GenBank/DDBJ databases">
        <authorList>
            <consortium name="Genoscope - CEA"/>
            <person name="William W."/>
        </authorList>
    </citation>
    <scope>NUCLEOTIDE SEQUENCE</scope>
</reference>
<protein>
    <submittedName>
        <fullName evidence="1">Uncharacterized protein</fullName>
    </submittedName>
</protein>
<comment type="caution">
    <text evidence="1">The sequence shown here is derived from an EMBL/GenBank/DDBJ whole genome shotgun (WGS) entry which is preliminary data.</text>
</comment>
<accession>A0A8S1UR34</accession>
<evidence type="ECO:0000313" key="2">
    <source>
        <dbReference type="Proteomes" id="UP000683925"/>
    </source>
</evidence>
<proteinExistence type="predicted"/>
<dbReference type="EMBL" id="CAJJDP010000048">
    <property type="protein sequence ID" value="CAD8166663.1"/>
    <property type="molecule type" value="Genomic_DNA"/>
</dbReference>
<organism evidence="1 2">
    <name type="scientific">Paramecium octaurelia</name>
    <dbReference type="NCBI Taxonomy" id="43137"/>
    <lineage>
        <taxon>Eukaryota</taxon>
        <taxon>Sar</taxon>
        <taxon>Alveolata</taxon>
        <taxon>Ciliophora</taxon>
        <taxon>Intramacronucleata</taxon>
        <taxon>Oligohymenophorea</taxon>
        <taxon>Peniculida</taxon>
        <taxon>Parameciidae</taxon>
        <taxon>Paramecium</taxon>
    </lineage>
</organism>
<keyword evidence="2" id="KW-1185">Reference proteome</keyword>
<evidence type="ECO:0000313" key="1">
    <source>
        <dbReference type="EMBL" id="CAD8166663.1"/>
    </source>
</evidence>
<sequence length="99" mass="11706">MENHKIVVNERYIQVQILLQLQNQADRVIFWPNTQFVVTLVKYSEEIKLQNWIECQLIQSLEIEEEIKDIGFSQDGETMASLSRETNLPYENIRKIHSG</sequence>
<gene>
    <name evidence="1" type="ORF">POCTA_138.1.T0480274</name>
</gene>